<dbReference type="SUPFAM" id="SSF52200">
    <property type="entry name" value="Toll/Interleukin receptor TIR domain"/>
    <property type="match status" value="1"/>
</dbReference>
<accession>A0A7J6P112</accession>
<evidence type="ECO:0000256" key="1">
    <source>
        <dbReference type="SAM" id="Phobius"/>
    </source>
</evidence>
<evidence type="ECO:0000313" key="3">
    <source>
        <dbReference type="Proteomes" id="UP000541610"/>
    </source>
</evidence>
<organism evidence="2 3">
    <name type="scientific">Perkinsus olseni</name>
    <name type="common">Perkinsus atlanticus</name>
    <dbReference type="NCBI Taxonomy" id="32597"/>
    <lineage>
        <taxon>Eukaryota</taxon>
        <taxon>Sar</taxon>
        <taxon>Alveolata</taxon>
        <taxon>Perkinsozoa</taxon>
        <taxon>Perkinsea</taxon>
        <taxon>Perkinsida</taxon>
        <taxon>Perkinsidae</taxon>
        <taxon>Perkinsus</taxon>
    </lineage>
</organism>
<sequence length="355" mass="40245">MVFLDKCCISQKDPVAKKYGISKLADYLRVSNKLLILWSPDYLDRLWCVYELAVFLQKHDEKDVVLVNLNHIKLCVSFMLLQLLIILTLCLQLYYKSLQNVYIGYLSGLVTSLLIGRETFTCSKEWQKFCSRVRRFNVREAKCTSSADYYTLKQLITDMYGSEAKFAAVVRCLWLGGGKEKRFPTWLFSGASLRIMCAPYIPLIVACAVDSIISTTIGLASPMVPTYSQGEAPWVPPSRTLAILWAARLSIFPTTMMCLRAPFMLLVGHELATRWGSQKVGEWRLVVAFAMCFGAYNLLTQLVCGLRMFHHPLSTATLKGFTDEALLWVSGFVALTVVSFLLRRSYAYHLPKDLS</sequence>
<evidence type="ECO:0000313" key="2">
    <source>
        <dbReference type="EMBL" id="KAF4689799.1"/>
    </source>
</evidence>
<evidence type="ECO:0008006" key="4">
    <source>
        <dbReference type="Google" id="ProtNLM"/>
    </source>
</evidence>
<feature type="transmembrane region" description="Helical" evidence="1">
    <location>
        <begin position="200"/>
        <end position="221"/>
    </location>
</feature>
<proteinExistence type="predicted"/>
<dbReference type="AlphaFoldDB" id="A0A7J6P112"/>
<dbReference type="OrthoDB" id="433935at2759"/>
<dbReference type="InterPro" id="IPR035897">
    <property type="entry name" value="Toll_tir_struct_dom_sf"/>
</dbReference>
<keyword evidence="1" id="KW-1133">Transmembrane helix</keyword>
<feature type="transmembrane region" description="Helical" evidence="1">
    <location>
        <begin position="325"/>
        <end position="342"/>
    </location>
</feature>
<dbReference type="Proteomes" id="UP000541610">
    <property type="component" value="Unassembled WGS sequence"/>
</dbReference>
<keyword evidence="1" id="KW-0472">Membrane</keyword>
<feature type="transmembrane region" description="Helical" evidence="1">
    <location>
        <begin position="101"/>
        <end position="120"/>
    </location>
</feature>
<feature type="transmembrane region" description="Helical" evidence="1">
    <location>
        <begin position="74"/>
        <end position="95"/>
    </location>
</feature>
<dbReference type="EMBL" id="JABANP010000115">
    <property type="protein sequence ID" value="KAF4689799.1"/>
    <property type="molecule type" value="Genomic_DNA"/>
</dbReference>
<feature type="transmembrane region" description="Helical" evidence="1">
    <location>
        <begin position="285"/>
        <end position="309"/>
    </location>
</feature>
<protein>
    <recommendedName>
        <fullName evidence="4">TIR domain-containing protein</fullName>
    </recommendedName>
</protein>
<reference evidence="2 3" key="1">
    <citation type="submission" date="2020-04" db="EMBL/GenBank/DDBJ databases">
        <title>Perkinsus olseni comparative genomics.</title>
        <authorList>
            <person name="Bogema D.R."/>
        </authorList>
    </citation>
    <scope>NUCLEOTIDE SEQUENCE [LARGE SCALE GENOMIC DNA]</scope>
    <source>
        <strain evidence="2">00978-12</strain>
    </source>
</reference>
<name>A0A7J6P112_PEROL</name>
<gene>
    <name evidence="2" type="ORF">FOZ60_001150</name>
</gene>
<comment type="caution">
    <text evidence="2">The sequence shown here is derived from an EMBL/GenBank/DDBJ whole genome shotgun (WGS) entry which is preliminary data.</text>
</comment>
<dbReference type="Gene3D" id="3.40.50.10140">
    <property type="entry name" value="Toll/interleukin-1 receptor homology (TIR) domain"/>
    <property type="match status" value="1"/>
</dbReference>
<keyword evidence="1" id="KW-0812">Transmembrane</keyword>
<feature type="transmembrane region" description="Helical" evidence="1">
    <location>
        <begin position="241"/>
        <end position="265"/>
    </location>
</feature>